<protein>
    <submittedName>
        <fullName evidence="1">Uncharacterized protein</fullName>
    </submittedName>
</protein>
<dbReference type="RefSeq" id="WP_015023787.1">
    <property type="nucleotide sequence ID" value="NC_018721.1"/>
</dbReference>
<sequence length="186" mass="21092">MADKSSKQLVNTYTNSISINDYYNNFSGKIEKTYTGIQLKKYGNPVEPEQKKAIKSIISREINAAPQSRGEKGTSLKLLDILPAENEDMLNSHAVIGFESDEKNPGVTRLSFNELSVFFSKTKVFTDENLNARVLISIENQWRSTDGAPKTAVLIEQEYDFKNIKYGYNNQIDESILTKWYSLKSS</sequence>
<reference evidence="1" key="1">
    <citation type="submission" date="2006-03" db="EMBL/GenBank/DDBJ databases">
        <authorList>
            <person name="Bowman J."/>
            <person name="Ferriera S."/>
            <person name="Johnson J."/>
            <person name="Kravitz S."/>
            <person name="Halpern A."/>
            <person name="Remington K."/>
            <person name="Beeson K."/>
            <person name="Tran B."/>
            <person name="Rogers Y.-H."/>
            <person name="Friedman R."/>
            <person name="Venter J.C."/>
        </authorList>
    </citation>
    <scope>NUCLEOTIDE SEQUENCE [LARGE SCALE GENOMIC DNA]</scope>
    <source>
        <strain evidence="1">ATCC 700755</strain>
    </source>
</reference>
<dbReference type="OrthoDB" id="1425498at2"/>
<dbReference type="KEGG" id="ptq:P700755_001244"/>
<evidence type="ECO:0000313" key="2">
    <source>
        <dbReference type="Proteomes" id="UP000008514"/>
    </source>
</evidence>
<keyword evidence="2" id="KW-1185">Reference proteome</keyword>
<dbReference type="Proteomes" id="UP000008514">
    <property type="component" value="Chromosome"/>
</dbReference>
<dbReference type="EMBL" id="CP003879">
    <property type="protein sequence ID" value="AFU68181.1"/>
    <property type="molecule type" value="Genomic_DNA"/>
</dbReference>
<reference evidence="1" key="2">
    <citation type="submission" date="2012-09" db="EMBL/GenBank/DDBJ databases">
        <title>The complete sequence of Psychroflexus torquis an extreme psychrophile from sea-ice that is stimulated by light.</title>
        <authorList>
            <person name="Feng S."/>
            <person name="Powell S.M."/>
            <person name="Bowman J.P."/>
        </authorList>
    </citation>
    <scope>NUCLEOTIDE SEQUENCE [LARGE SCALE GENOMIC DNA]</scope>
    <source>
        <strain evidence="1">ATCC 700755</strain>
    </source>
</reference>
<accession>K4IGI9</accession>
<dbReference type="eggNOG" id="ENOG5032E6S">
    <property type="taxonomic scope" value="Bacteria"/>
</dbReference>
<name>K4IGI9_PSYTT</name>
<dbReference type="HOGENOM" id="CLU_1453287_0_0_10"/>
<dbReference type="AlphaFoldDB" id="K4IGI9"/>
<gene>
    <name evidence="1" type="ordered locus">P700755_001244</name>
</gene>
<organism evidence="1 2">
    <name type="scientific">Psychroflexus torquis (strain ATCC 700755 / CIP 106069 / ACAM 623)</name>
    <dbReference type="NCBI Taxonomy" id="313595"/>
    <lineage>
        <taxon>Bacteria</taxon>
        <taxon>Pseudomonadati</taxon>
        <taxon>Bacteroidota</taxon>
        <taxon>Flavobacteriia</taxon>
        <taxon>Flavobacteriales</taxon>
        <taxon>Flavobacteriaceae</taxon>
        <taxon>Psychroflexus</taxon>
    </lineage>
</organism>
<evidence type="ECO:0000313" key="1">
    <source>
        <dbReference type="EMBL" id="AFU68181.1"/>
    </source>
</evidence>
<proteinExistence type="predicted"/>